<dbReference type="InterPro" id="IPR000246">
    <property type="entry name" value="Peptidase_T2"/>
</dbReference>
<feature type="active site" description="Nucleophile" evidence="2">
    <location>
        <position position="185"/>
    </location>
</feature>
<evidence type="ECO:0000256" key="2">
    <source>
        <dbReference type="PIRSR" id="PIRSR600246-1"/>
    </source>
</evidence>
<feature type="site" description="Cleavage; by autolysis" evidence="3">
    <location>
        <begin position="184"/>
        <end position="185"/>
    </location>
</feature>
<dbReference type="Proteomes" id="UP000321570">
    <property type="component" value="Unassembled WGS sequence"/>
</dbReference>
<dbReference type="CDD" id="cd04514">
    <property type="entry name" value="Taspase1_like"/>
    <property type="match status" value="1"/>
</dbReference>
<dbReference type="AlphaFoldDB" id="A0A564YGR2"/>
<keyword evidence="5" id="KW-1185">Reference proteome</keyword>
<dbReference type="PANTHER" id="PTHR10188:SF8">
    <property type="entry name" value="THREONINE ASPARTASE 1"/>
    <property type="match status" value="1"/>
</dbReference>
<dbReference type="SUPFAM" id="SSF56235">
    <property type="entry name" value="N-terminal nucleophile aminohydrolases (Ntn hydrolases)"/>
    <property type="match status" value="1"/>
</dbReference>
<evidence type="ECO:0008006" key="6">
    <source>
        <dbReference type="Google" id="ProtNLM"/>
    </source>
</evidence>
<dbReference type="Gene3D" id="3.60.20.30">
    <property type="entry name" value="(Glycosyl)asparaginase"/>
    <property type="match status" value="1"/>
</dbReference>
<organism evidence="4 5">
    <name type="scientific">Hymenolepis diminuta</name>
    <name type="common">Rat tapeworm</name>
    <dbReference type="NCBI Taxonomy" id="6216"/>
    <lineage>
        <taxon>Eukaryota</taxon>
        <taxon>Metazoa</taxon>
        <taxon>Spiralia</taxon>
        <taxon>Lophotrochozoa</taxon>
        <taxon>Platyhelminthes</taxon>
        <taxon>Cestoda</taxon>
        <taxon>Eucestoda</taxon>
        <taxon>Cyclophyllidea</taxon>
        <taxon>Hymenolepididae</taxon>
        <taxon>Hymenolepis</taxon>
    </lineage>
</organism>
<accession>A0A564YGR2</accession>
<dbReference type="PANTHER" id="PTHR10188">
    <property type="entry name" value="L-ASPARAGINASE"/>
    <property type="match status" value="1"/>
</dbReference>
<gene>
    <name evidence="4" type="ORF">WMSIL1_LOCUS5739</name>
</gene>
<dbReference type="EMBL" id="CABIJS010000188">
    <property type="protein sequence ID" value="VUZ45734.1"/>
    <property type="molecule type" value="Genomic_DNA"/>
</dbReference>
<evidence type="ECO:0000313" key="4">
    <source>
        <dbReference type="EMBL" id="VUZ45734.1"/>
    </source>
</evidence>
<dbReference type="GO" id="GO:0005737">
    <property type="term" value="C:cytoplasm"/>
    <property type="evidence" value="ECO:0007669"/>
    <property type="project" value="TreeGrafter"/>
</dbReference>
<evidence type="ECO:0000313" key="5">
    <source>
        <dbReference type="Proteomes" id="UP000321570"/>
    </source>
</evidence>
<evidence type="ECO:0000256" key="3">
    <source>
        <dbReference type="PIRSR" id="PIRSR600246-3"/>
    </source>
</evidence>
<sequence length="362" mass="38543">MFAVIAHVGAGFHSKTKDPLYKKLCEDACNAAVQVLSDSSVDNAALNAVVAAVSVLEDSSLTNAGFGSCLNVDGSVECDAGIMCGQSLIFTSVGSVSCVRNPVEVPKHLLLRHLKEPQSAIGRVKPLSLCGDGAKQWASEIGIPLVPADSLVSSAARNKWRNYRKMLDEDRSISRLHFKRPRLDTVGAVCLDSSGNICAATSSGGIPLKVAGRIGQATVYGCGSWAEVTPDISVGCVTSGTGEQLIKTQLAQKIASEILKQSDDQPLSNIIDSAFRREFLESRFLRKEETHKFGGVIGLSKMLAVATDPSSPSIIDLFVKHSTESVAFGYYVSGQTSKPSFNVSRKPESSLTGSKYFSFTCI</sequence>
<dbReference type="Pfam" id="PF01112">
    <property type="entry name" value="Asparaginase_2"/>
    <property type="match status" value="1"/>
</dbReference>
<dbReference type="GO" id="GO:0004298">
    <property type="term" value="F:threonine-type endopeptidase activity"/>
    <property type="evidence" value="ECO:0007669"/>
    <property type="project" value="InterPro"/>
</dbReference>
<reference evidence="4 5" key="1">
    <citation type="submission" date="2019-07" db="EMBL/GenBank/DDBJ databases">
        <authorList>
            <person name="Jastrzebski P J."/>
            <person name="Paukszto L."/>
            <person name="Jastrzebski P J."/>
        </authorList>
    </citation>
    <scope>NUCLEOTIDE SEQUENCE [LARGE SCALE GENOMIC DNA]</scope>
    <source>
        <strain evidence="4 5">WMS-il1</strain>
    </source>
</reference>
<protein>
    <recommendedName>
        <fullName evidence="6">Threonine aspartase 1</fullName>
    </recommendedName>
</protein>
<dbReference type="GO" id="GO:0051604">
    <property type="term" value="P:protein maturation"/>
    <property type="evidence" value="ECO:0007669"/>
    <property type="project" value="TreeGrafter"/>
</dbReference>
<comment type="similarity">
    <text evidence="1">Belongs to the Ntn-hydrolase family.</text>
</comment>
<dbReference type="InterPro" id="IPR029055">
    <property type="entry name" value="Ntn_hydrolases_N"/>
</dbReference>
<evidence type="ECO:0000256" key="1">
    <source>
        <dbReference type="ARBA" id="ARBA00010872"/>
    </source>
</evidence>
<dbReference type="InterPro" id="IPR037464">
    <property type="entry name" value="Taspase1"/>
</dbReference>
<name>A0A564YGR2_HYMDI</name>
<proteinExistence type="inferred from homology"/>